<evidence type="ECO:0000313" key="1">
    <source>
        <dbReference type="EMBL" id="KAI8440107.1"/>
    </source>
</evidence>
<comment type="caution">
    <text evidence="1">The sequence shown here is derived from an EMBL/GenBank/DDBJ whole genome shotgun (WGS) entry which is preliminary data.</text>
</comment>
<proteinExistence type="predicted"/>
<organism evidence="1 2">
    <name type="scientific">Choristoneura fumiferana</name>
    <name type="common">Spruce budworm moth</name>
    <name type="synonym">Archips fumiferana</name>
    <dbReference type="NCBI Taxonomy" id="7141"/>
    <lineage>
        <taxon>Eukaryota</taxon>
        <taxon>Metazoa</taxon>
        <taxon>Ecdysozoa</taxon>
        <taxon>Arthropoda</taxon>
        <taxon>Hexapoda</taxon>
        <taxon>Insecta</taxon>
        <taxon>Pterygota</taxon>
        <taxon>Neoptera</taxon>
        <taxon>Endopterygota</taxon>
        <taxon>Lepidoptera</taxon>
        <taxon>Glossata</taxon>
        <taxon>Ditrysia</taxon>
        <taxon>Tortricoidea</taxon>
        <taxon>Tortricidae</taxon>
        <taxon>Tortricinae</taxon>
        <taxon>Choristoneura</taxon>
    </lineage>
</organism>
<name>A0ACC0KUF3_CHOFU</name>
<sequence length="724" mass="82936">MFSKAKRFEPLGTIKNQSKEPKKHEADKPKLLLKPTTGGRTPAVTPIKAKTCSDVQSVCSSTPSVPSFATPKPVTEKKNFKAPSSLRKPSKPACKIQNGNKGENCKAVSDDIIKAQEAEIRNKDYTIDEYNKQIEDLKNEIAKLRTQIKEATANASSDTLNKQLSQISLDDNKESEINKNDTKKDAHDNETVQKYELKISEMEQLCEKLELEVSSKQVELSSLEEVITIRDSLCKDLQDKLSNMETMLEETRSRLEILKGHHALALEANESIRREYKAELESMKLKFEEEKQGIINRSKSDQEHIRDHYSILIESLKHQINKEKEEIVHDLQQQLANKDNEMKAKLEQIDEATHEKLRLCEIQFEERSRSIQEHWAQQQEKLFSLERETKELKFNITMAEQKNLNLQRDFDALKDEYDILKAEKQGIVKETNELKDESKSKFIDFENTINKLTVEVEKTVREKNQFEMSLSVTRDIVQVLTMRLRESDNELELLEEKVQSLTNAKEVLENEVSTYKNSLNNSLLECNEYKEALVNILKSKAALAKEHTRIMEHNVTLIESLQNVEQEAYRELGTIQSELIEDVELLKKESSSQIQVLRDEVEKKRVLCTMATEQAGQAAAAAEQARVLLAHAAAALAGLEADNQRLHQQIQDQQSLVVELSLLRQENEELTMTVAKQSSIIDKLKKESEQIHSKPKSPSVMRKTHKIGKENLPAVISPLRERNH</sequence>
<keyword evidence="2" id="KW-1185">Reference proteome</keyword>
<dbReference type="Proteomes" id="UP001064048">
    <property type="component" value="Chromosome 2"/>
</dbReference>
<reference evidence="1 2" key="1">
    <citation type="journal article" date="2022" name="Genome Biol. Evol.">
        <title>The Spruce Budworm Genome: Reconstructing the Evolutionary History of Antifreeze Proteins.</title>
        <authorList>
            <person name="Beliveau C."/>
            <person name="Gagne P."/>
            <person name="Picq S."/>
            <person name="Vernygora O."/>
            <person name="Keeling C.I."/>
            <person name="Pinkney K."/>
            <person name="Doucet D."/>
            <person name="Wen F."/>
            <person name="Johnston J.S."/>
            <person name="Maaroufi H."/>
            <person name="Boyle B."/>
            <person name="Laroche J."/>
            <person name="Dewar K."/>
            <person name="Juretic N."/>
            <person name="Blackburn G."/>
            <person name="Nisole A."/>
            <person name="Brunet B."/>
            <person name="Brandao M."/>
            <person name="Lumley L."/>
            <person name="Duan J."/>
            <person name="Quan G."/>
            <person name="Lucarotti C.J."/>
            <person name="Roe A.D."/>
            <person name="Sperling F.A.H."/>
            <person name="Levesque R.C."/>
            <person name="Cusson M."/>
        </authorList>
    </citation>
    <scope>NUCLEOTIDE SEQUENCE [LARGE SCALE GENOMIC DNA]</scope>
    <source>
        <strain evidence="1">Glfc:IPQL:Cfum</strain>
    </source>
</reference>
<gene>
    <name evidence="1" type="ORF">MSG28_001520</name>
</gene>
<evidence type="ECO:0000313" key="2">
    <source>
        <dbReference type="Proteomes" id="UP001064048"/>
    </source>
</evidence>
<accession>A0ACC0KUF3</accession>
<dbReference type="EMBL" id="CM046102">
    <property type="protein sequence ID" value="KAI8440107.1"/>
    <property type="molecule type" value="Genomic_DNA"/>
</dbReference>
<protein>
    <submittedName>
        <fullName evidence="1">Uncharacterized protein</fullName>
    </submittedName>
</protein>